<name>A0ABQ2PDN4_9NEIS</name>
<protein>
    <submittedName>
        <fullName evidence="3">Alpha/beta hydrolase</fullName>
    </submittedName>
</protein>
<evidence type="ECO:0000313" key="3">
    <source>
        <dbReference type="EMBL" id="GGP23365.1"/>
    </source>
</evidence>
<comment type="similarity">
    <text evidence="1">Belongs to the AB hydrolase superfamily. AB hydrolase 4 family.</text>
</comment>
<dbReference type="Pfam" id="PF00561">
    <property type="entry name" value="Abhydrolase_1"/>
    <property type="match status" value="1"/>
</dbReference>
<keyword evidence="4" id="KW-1185">Reference proteome</keyword>
<dbReference type="PANTHER" id="PTHR10794">
    <property type="entry name" value="ABHYDROLASE DOMAIN-CONTAINING PROTEIN"/>
    <property type="match status" value="1"/>
</dbReference>
<comment type="caution">
    <text evidence="3">The sequence shown here is derived from an EMBL/GenBank/DDBJ whole genome shotgun (WGS) entry which is preliminary data.</text>
</comment>
<evidence type="ECO:0000313" key="4">
    <source>
        <dbReference type="Proteomes" id="UP000637267"/>
    </source>
</evidence>
<dbReference type="InterPro" id="IPR012020">
    <property type="entry name" value="ABHD4"/>
</dbReference>
<proteinExistence type="inferred from homology"/>
<dbReference type="EMBL" id="BMLX01000005">
    <property type="protein sequence ID" value="GGP23365.1"/>
    <property type="molecule type" value="Genomic_DNA"/>
</dbReference>
<organism evidence="3 4">
    <name type="scientific">Silvimonas iriomotensis</name>
    <dbReference type="NCBI Taxonomy" id="449662"/>
    <lineage>
        <taxon>Bacteria</taxon>
        <taxon>Pseudomonadati</taxon>
        <taxon>Pseudomonadota</taxon>
        <taxon>Betaproteobacteria</taxon>
        <taxon>Neisseriales</taxon>
        <taxon>Chitinibacteraceae</taxon>
        <taxon>Silvimonas</taxon>
    </lineage>
</organism>
<dbReference type="InterPro" id="IPR050960">
    <property type="entry name" value="AB_hydrolase_4_sf"/>
</dbReference>
<evidence type="ECO:0000256" key="1">
    <source>
        <dbReference type="ARBA" id="ARBA00010884"/>
    </source>
</evidence>
<dbReference type="InterPro" id="IPR029058">
    <property type="entry name" value="AB_hydrolase_fold"/>
</dbReference>
<keyword evidence="3" id="KW-0378">Hydrolase</keyword>
<dbReference type="PIRSF" id="PIRSF005211">
    <property type="entry name" value="Ab_hydro_YheT"/>
    <property type="match status" value="1"/>
</dbReference>
<dbReference type="Proteomes" id="UP000637267">
    <property type="component" value="Unassembled WGS sequence"/>
</dbReference>
<dbReference type="GO" id="GO:0016787">
    <property type="term" value="F:hydrolase activity"/>
    <property type="evidence" value="ECO:0007669"/>
    <property type="project" value="UniProtKB-KW"/>
</dbReference>
<reference evidence="4" key="1">
    <citation type="journal article" date="2019" name="Int. J. Syst. Evol. Microbiol.">
        <title>The Global Catalogue of Microorganisms (GCM) 10K type strain sequencing project: providing services to taxonomists for standard genome sequencing and annotation.</title>
        <authorList>
            <consortium name="The Broad Institute Genomics Platform"/>
            <consortium name="The Broad Institute Genome Sequencing Center for Infectious Disease"/>
            <person name="Wu L."/>
            <person name="Ma J."/>
        </authorList>
    </citation>
    <scope>NUCLEOTIDE SEQUENCE [LARGE SCALE GENOMIC DNA]</scope>
    <source>
        <strain evidence="4">CGMCC 1.8859</strain>
    </source>
</reference>
<sequence length="338" mass="36980">MSRRLSIPEFTEYRAPSWLPGGHLQTLYPALALGNSGPQFRRETWTTPDDDQIAVDWLDGAADQPLVVLFHGLEGSSRSHYSLSLFAAARAAGYRGVVPHFRSCGDFENRLPRAYHAGDSSEIDWVLRRIREQNPGVPIFAAGVSLGGNALLKWLGEQGSAAGQVINGAASVCAPLDLTACGAVLDQGLNRQIYTREFLRTLKKKMMVKLRLHADTRIDQQAIRRAGTLREFDNVVTAPLHGFRDVDHYWSAASSKPHLKGIDVPTLILNAKNDPFVPAHILPLPGEVSAAVTLLQPATGGHVGFAGGMPPGQLTWLPRTLLTFFEFQLRANQSTQHP</sequence>
<accession>A0ABQ2PDN4</accession>
<gene>
    <name evidence="3" type="ORF">GCM10010970_33650</name>
</gene>
<feature type="domain" description="AB hydrolase-1" evidence="2">
    <location>
        <begin position="65"/>
        <end position="305"/>
    </location>
</feature>
<dbReference type="Gene3D" id="3.40.50.1820">
    <property type="entry name" value="alpha/beta hydrolase"/>
    <property type="match status" value="1"/>
</dbReference>
<evidence type="ECO:0000259" key="2">
    <source>
        <dbReference type="Pfam" id="PF00561"/>
    </source>
</evidence>
<dbReference type="PANTHER" id="PTHR10794:SF94">
    <property type="entry name" value="ESTERASE YHET-RELATED"/>
    <property type="match status" value="1"/>
</dbReference>
<dbReference type="InterPro" id="IPR000073">
    <property type="entry name" value="AB_hydrolase_1"/>
</dbReference>
<dbReference type="RefSeq" id="WP_188705706.1">
    <property type="nucleotide sequence ID" value="NZ_BMLX01000005.1"/>
</dbReference>
<dbReference type="SUPFAM" id="SSF53474">
    <property type="entry name" value="alpha/beta-Hydrolases"/>
    <property type="match status" value="1"/>
</dbReference>